<sequence length="117" mass="12946">MVTWHDSCLHKVSYIRGPSRTGSFMERHSAQIVHTSTSPSVNRPTLSERVTTPEPPPDSTLSETSKQSGQDKISTRSHVELPLSSHTTDENSISPTIPGDARSQMVQRAHTCTKHTR</sequence>
<feature type="compositionally biased region" description="Polar residues" evidence="1">
    <location>
        <begin position="84"/>
        <end position="95"/>
    </location>
</feature>
<dbReference type="Proteomes" id="UP000735302">
    <property type="component" value="Unassembled WGS sequence"/>
</dbReference>
<comment type="caution">
    <text evidence="2">The sequence shown here is derived from an EMBL/GenBank/DDBJ whole genome shotgun (WGS) entry which is preliminary data.</text>
</comment>
<evidence type="ECO:0000256" key="1">
    <source>
        <dbReference type="SAM" id="MobiDB-lite"/>
    </source>
</evidence>
<keyword evidence="3" id="KW-1185">Reference proteome</keyword>
<dbReference type="AlphaFoldDB" id="A0AAV3XU65"/>
<reference evidence="2 3" key="1">
    <citation type="journal article" date="2021" name="Elife">
        <title>Chloroplast acquisition without the gene transfer in kleptoplastic sea slugs, Plakobranchus ocellatus.</title>
        <authorList>
            <person name="Maeda T."/>
            <person name="Takahashi S."/>
            <person name="Yoshida T."/>
            <person name="Shimamura S."/>
            <person name="Takaki Y."/>
            <person name="Nagai Y."/>
            <person name="Toyoda A."/>
            <person name="Suzuki Y."/>
            <person name="Arimoto A."/>
            <person name="Ishii H."/>
            <person name="Satoh N."/>
            <person name="Nishiyama T."/>
            <person name="Hasebe M."/>
            <person name="Maruyama T."/>
            <person name="Minagawa J."/>
            <person name="Obokata J."/>
            <person name="Shigenobu S."/>
        </authorList>
    </citation>
    <scope>NUCLEOTIDE SEQUENCE [LARGE SCALE GENOMIC DNA]</scope>
</reference>
<protein>
    <submittedName>
        <fullName evidence="2">Uncharacterized protein</fullName>
    </submittedName>
</protein>
<gene>
    <name evidence="2" type="ORF">PoB_000089500</name>
</gene>
<accession>A0AAV3XU65</accession>
<feature type="compositionally biased region" description="Polar residues" evidence="1">
    <location>
        <begin position="59"/>
        <end position="72"/>
    </location>
</feature>
<proteinExistence type="predicted"/>
<organism evidence="2 3">
    <name type="scientific">Plakobranchus ocellatus</name>
    <dbReference type="NCBI Taxonomy" id="259542"/>
    <lineage>
        <taxon>Eukaryota</taxon>
        <taxon>Metazoa</taxon>
        <taxon>Spiralia</taxon>
        <taxon>Lophotrochozoa</taxon>
        <taxon>Mollusca</taxon>
        <taxon>Gastropoda</taxon>
        <taxon>Heterobranchia</taxon>
        <taxon>Euthyneura</taxon>
        <taxon>Panpulmonata</taxon>
        <taxon>Sacoglossa</taxon>
        <taxon>Placobranchoidea</taxon>
        <taxon>Plakobranchidae</taxon>
        <taxon>Plakobranchus</taxon>
    </lineage>
</organism>
<feature type="region of interest" description="Disordered" evidence="1">
    <location>
        <begin position="32"/>
        <end position="117"/>
    </location>
</feature>
<evidence type="ECO:0000313" key="2">
    <source>
        <dbReference type="EMBL" id="GFN74389.1"/>
    </source>
</evidence>
<evidence type="ECO:0000313" key="3">
    <source>
        <dbReference type="Proteomes" id="UP000735302"/>
    </source>
</evidence>
<dbReference type="EMBL" id="BLXT01000089">
    <property type="protein sequence ID" value="GFN74389.1"/>
    <property type="molecule type" value="Genomic_DNA"/>
</dbReference>
<feature type="compositionally biased region" description="Polar residues" evidence="1">
    <location>
        <begin position="32"/>
        <end position="50"/>
    </location>
</feature>
<name>A0AAV3XU65_9GAST</name>